<reference evidence="9 10" key="1">
    <citation type="submission" date="2018-04" db="EMBL/GenBank/DDBJ databases">
        <title>The genome of golden apple snail Pomacea canaliculata provides insight into stress tolerance and invasive adaptation.</title>
        <authorList>
            <person name="Liu C."/>
            <person name="Liu B."/>
            <person name="Ren Y."/>
            <person name="Zhang Y."/>
            <person name="Wang H."/>
            <person name="Li S."/>
            <person name="Jiang F."/>
            <person name="Yin L."/>
            <person name="Zhang G."/>
            <person name="Qian W."/>
            <person name="Fan W."/>
        </authorList>
    </citation>
    <scope>NUCLEOTIDE SEQUENCE [LARGE SCALE GENOMIC DNA]</scope>
    <source>
        <strain evidence="9">SZHN2017</strain>
        <tissue evidence="9">Muscle</tissue>
    </source>
</reference>
<dbReference type="GO" id="GO:0003995">
    <property type="term" value="F:acyl-CoA dehydrogenase activity"/>
    <property type="evidence" value="ECO:0007669"/>
    <property type="project" value="TreeGrafter"/>
</dbReference>
<dbReference type="InterPro" id="IPR052904">
    <property type="entry name" value="Acyl-CoA_dehydrogenase-like"/>
</dbReference>
<proteinExistence type="inferred from homology"/>
<dbReference type="Pfam" id="PF00441">
    <property type="entry name" value="Acyl-CoA_dh_1"/>
    <property type="match status" value="1"/>
</dbReference>
<dbReference type="InterPro" id="IPR006091">
    <property type="entry name" value="Acyl-CoA_Oxase/DH_mid-dom"/>
</dbReference>
<dbReference type="Proteomes" id="UP000245119">
    <property type="component" value="Linkage Group LG4"/>
</dbReference>
<keyword evidence="2 4" id="KW-0285">Flavoprotein</keyword>
<dbReference type="InterPro" id="IPR036250">
    <property type="entry name" value="AcylCo_DH-like_C"/>
</dbReference>
<keyword evidence="3 4" id="KW-0274">FAD</keyword>
<evidence type="ECO:0000259" key="7">
    <source>
        <dbReference type="Pfam" id="PF18158"/>
    </source>
</evidence>
<feature type="domain" description="Acyl-CoA dehydrogenase/oxidase C-terminal" evidence="5">
    <location>
        <begin position="295"/>
        <end position="453"/>
    </location>
</feature>
<keyword evidence="10" id="KW-1185">Reference proteome</keyword>
<evidence type="ECO:0000256" key="2">
    <source>
        <dbReference type="ARBA" id="ARBA00022630"/>
    </source>
</evidence>
<dbReference type="EMBL" id="PZQS01000004">
    <property type="protein sequence ID" value="PVD31692.1"/>
    <property type="molecule type" value="Genomic_DNA"/>
</dbReference>
<feature type="domain" description="Adaptive response protein AidB N-terminal" evidence="7">
    <location>
        <begin position="21"/>
        <end position="152"/>
    </location>
</feature>
<accession>A0A2T7PE48</accession>
<dbReference type="Gene3D" id="2.40.110.20">
    <property type="match status" value="1"/>
</dbReference>
<keyword evidence="4" id="KW-0560">Oxidoreductase</keyword>
<comment type="similarity">
    <text evidence="1 4">Belongs to the acyl-CoA dehydrogenase family.</text>
</comment>
<dbReference type="SUPFAM" id="SSF56645">
    <property type="entry name" value="Acyl-CoA dehydrogenase NM domain-like"/>
    <property type="match status" value="1"/>
</dbReference>
<dbReference type="Gene3D" id="6.10.250.600">
    <property type="match status" value="1"/>
</dbReference>
<dbReference type="PANTHER" id="PTHR42707:SF2">
    <property type="entry name" value="ACD11 DEHYDROGENASE"/>
    <property type="match status" value="1"/>
</dbReference>
<sequence length="585" mass="64225">MPLPFSSAKVGNFSQEPPQLDNQYLQDTLLRSFLKRHIPSDVLPEIDADLSRFGHRVATDIYDLHLRCEREPPSVEQTNAWGQRTDRLITSTAWRSMHHISAEEGLIALAYERKYGAHSRLYQMAKLYLYAPSSGLYGCPLAMADGAAKIIENLDGCSWLKERAYTRLTSRNPQLFWTSGQWMTEKRGGSDVAGGTETVAVKQADGSYSLYGYKWFSSATDADMTLTLARVVDEEGKTTEGTKGLSLFYLELRDESGKLNNIQIHRLKNKLGTRQLPTAELLLYGAKAFKVSDEGRGVAAISQMLTLTRLHNSINAGSSMRRITNLARDYSTKRKAFGTLLKNYPLHLQTLARMEVETRGATLLALEVARLLGREEVGIASETERQLLRLLVPVMKLYTGKQAVAVVSEGLECFGGQGYIEDTGLPSILRDAQVLAIWEGTTNILSLDVLRALAKSKGAVLQNFALDVSSRLAAASSNAQLSSPSAKVRKAVEEVLGFAARNTSQLEVAARDFSYSIARIAVGSLLIEHAASGVGTSQDVHAAQKWCDQDLTPVITAAEASAYTLDSISADKEMVFDGFLQASRL</sequence>
<dbReference type="Pfam" id="PF22217">
    <property type="entry name" value="ACDH-11_C"/>
    <property type="match status" value="1"/>
</dbReference>
<evidence type="ECO:0008006" key="11">
    <source>
        <dbReference type="Google" id="ProtNLM"/>
    </source>
</evidence>
<comment type="cofactor">
    <cofactor evidence="4">
        <name>FAD</name>
        <dbReference type="ChEBI" id="CHEBI:57692"/>
    </cofactor>
</comment>
<evidence type="ECO:0000259" key="6">
    <source>
        <dbReference type="Pfam" id="PF02770"/>
    </source>
</evidence>
<organism evidence="9 10">
    <name type="scientific">Pomacea canaliculata</name>
    <name type="common">Golden apple snail</name>
    <dbReference type="NCBI Taxonomy" id="400727"/>
    <lineage>
        <taxon>Eukaryota</taxon>
        <taxon>Metazoa</taxon>
        <taxon>Spiralia</taxon>
        <taxon>Lophotrochozoa</taxon>
        <taxon>Mollusca</taxon>
        <taxon>Gastropoda</taxon>
        <taxon>Caenogastropoda</taxon>
        <taxon>Architaenioglossa</taxon>
        <taxon>Ampullarioidea</taxon>
        <taxon>Ampullariidae</taxon>
        <taxon>Pomacea</taxon>
    </lineage>
</organism>
<protein>
    <recommendedName>
        <fullName evidence="11">Acyl-CoA dehydrogenase/oxidase C-terminal domain-containing protein</fullName>
    </recommendedName>
</protein>
<evidence type="ECO:0000259" key="8">
    <source>
        <dbReference type="Pfam" id="PF22217"/>
    </source>
</evidence>
<gene>
    <name evidence="9" type="ORF">C0Q70_07110</name>
</gene>
<dbReference type="InterPro" id="IPR009100">
    <property type="entry name" value="AcylCoA_DH/oxidase_NM_dom_sf"/>
</dbReference>
<evidence type="ECO:0000256" key="4">
    <source>
        <dbReference type="RuleBase" id="RU362125"/>
    </source>
</evidence>
<comment type="caution">
    <text evidence="9">The sequence shown here is derived from an EMBL/GenBank/DDBJ whole genome shotgun (WGS) entry which is preliminary data.</text>
</comment>
<evidence type="ECO:0000313" key="10">
    <source>
        <dbReference type="Proteomes" id="UP000245119"/>
    </source>
</evidence>
<dbReference type="OrthoDB" id="10251155at2759"/>
<dbReference type="PANTHER" id="PTHR42707">
    <property type="entry name" value="ACYL-COA DEHYDROGENASE"/>
    <property type="match status" value="1"/>
</dbReference>
<feature type="domain" description="Acyl-CoA dehydrogenase 11-like C-terminal" evidence="8">
    <location>
        <begin position="460"/>
        <end position="576"/>
    </location>
</feature>
<evidence type="ECO:0000259" key="5">
    <source>
        <dbReference type="Pfam" id="PF00441"/>
    </source>
</evidence>
<dbReference type="Gene3D" id="1.20.140.10">
    <property type="entry name" value="Butyryl-CoA Dehydrogenase, subunit A, domain 3"/>
    <property type="match status" value="1"/>
</dbReference>
<dbReference type="SUPFAM" id="SSF47203">
    <property type="entry name" value="Acyl-CoA dehydrogenase C-terminal domain-like"/>
    <property type="match status" value="1"/>
</dbReference>
<dbReference type="InterPro" id="IPR009075">
    <property type="entry name" value="AcylCo_DH/oxidase_C"/>
</dbReference>
<dbReference type="AlphaFoldDB" id="A0A2T7PE48"/>
<feature type="domain" description="Acyl-CoA oxidase/dehydrogenase middle" evidence="6">
    <location>
        <begin position="181"/>
        <end position="282"/>
    </location>
</feature>
<dbReference type="Pfam" id="PF02770">
    <property type="entry name" value="Acyl-CoA_dh_M"/>
    <property type="match status" value="1"/>
</dbReference>
<dbReference type="InterPro" id="IPR041504">
    <property type="entry name" value="AidB_N"/>
</dbReference>
<dbReference type="Pfam" id="PF18158">
    <property type="entry name" value="AidB_N"/>
    <property type="match status" value="1"/>
</dbReference>
<name>A0A2T7PE48_POMCA</name>
<dbReference type="InterPro" id="IPR053998">
    <property type="entry name" value="ACDH-11_C"/>
</dbReference>
<evidence type="ECO:0000256" key="1">
    <source>
        <dbReference type="ARBA" id="ARBA00009347"/>
    </source>
</evidence>
<dbReference type="STRING" id="400727.A0A2T7PE48"/>
<evidence type="ECO:0000313" key="9">
    <source>
        <dbReference type="EMBL" id="PVD31692.1"/>
    </source>
</evidence>
<evidence type="ECO:0000256" key="3">
    <source>
        <dbReference type="ARBA" id="ARBA00022827"/>
    </source>
</evidence>